<dbReference type="InterPro" id="IPR002035">
    <property type="entry name" value="VWF_A"/>
</dbReference>
<evidence type="ECO:0000313" key="2">
    <source>
        <dbReference type="EMBL" id="CCG00058.1"/>
    </source>
</evidence>
<reference evidence="2" key="2">
    <citation type="submission" date="2012-02" db="EMBL/GenBank/DDBJ databases">
        <authorList>
            <person name="Genoscope - CEA"/>
        </authorList>
    </citation>
    <scope>NUCLEOTIDE SEQUENCE</scope>
</reference>
<protein>
    <submittedName>
        <fullName evidence="2">von Willebrand factor type A domain-containing protein</fullName>
    </submittedName>
</protein>
<dbReference type="PROSITE" id="PS50234">
    <property type="entry name" value="VWFA"/>
    <property type="match status" value="1"/>
</dbReference>
<dbReference type="AlphaFoldDB" id="H6RG97"/>
<dbReference type="Gene3D" id="3.40.50.410">
    <property type="entry name" value="von Willebrand factor, type A domain"/>
    <property type="match status" value="1"/>
</dbReference>
<sequence length="636" mass="71209">MKLFFTTILFVFTAYLSHGQQFVKNIGNPGINDGVTCLQLEDGNLFVSGYSGKQCYLAMLDTGGDLLWKKYFSFSEHQNFISDFIKEGNDIILCGYGHNAGTDVFDEFFVRYNFEAHKIVWARKTSINIKPNNIHRYKGNFIITGDEFAKGKFGLCFLNIQAKNGRLNDFTTWYYTGHESASNSLIFEGKLISGGRYGLRPKSDKYRASISQFNADDFSQIQSNYFLNSKQDFSRAYLSDFVLSGDTIIAACYSNNSGIDNQYSLSLLNTLKDGTVNWNYEYKIPGYSSLTVRDMLQVDEGYYVFGYTKSPKEQLFLAKFDKAGYPLSTTLIGGAYSDNVLLDQGRFLASADGNLFIGAQSKNLGVMGDYDSFIIKIKEDEAWSDSCLASIQVPLKMFAYEELIEGTLSLLEYDTAFKELNIAFEQGASKAEINQFICKQQTPEETDLSGISFENIAFNNTVFLMDASLSMNKSDRMPILKQSLYRLLQFMRAEDEISAVIFSDQAELVLDAVSAKEIDKIKLKIDSLATGGQSDIIAGLQLGYKVAKSNFEAAANNRIIVASDGDLSFGKLQEIEDFLKKNQTENIAFTIFLFNNSSTYYSQLKAISTPIGGEVFVVNASNIEEILLGQLRAKKQ</sequence>
<dbReference type="EMBL" id="FO117597">
    <property type="protein sequence ID" value="CCG00058.1"/>
    <property type="molecule type" value="Genomic_DNA"/>
</dbReference>
<dbReference type="SMART" id="SM00327">
    <property type="entry name" value="VWA"/>
    <property type="match status" value="1"/>
</dbReference>
<feature type="domain" description="VWFA" evidence="1">
    <location>
        <begin position="460"/>
        <end position="635"/>
    </location>
</feature>
<name>H6RG97_9BACT</name>
<dbReference type="SUPFAM" id="SSF53300">
    <property type="entry name" value="vWA-like"/>
    <property type="match status" value="1"/>
</dbReference>
<accession>H6RG97</accession>
<gene>
    <name evidence="2" type="ORF">VIS_S3CHB70019</name>
</gene>
<organism evidence="2">
    <name type="scientific">uncultured Flavobacteriia bacterium</name>
    <dbReference type="NCBI Taxonomy" id="212695"/>
    <lineage>
        <taxon>Bacteria</taxon>
        <taxon>Pseudomonadati</taxon>
        <taxon>Bacteroidota</taxon>
        <taxon>Flavobacteriia</taxon>
        <taxon>environmental samples</taxon>
    </lineage>
</organism>
<dbReference type="InterPro" id="IPR036465">
    <property type="entry name" value="vWFA_dom_sf"/>
</dbReference>
<proteinExistence type="predicted"/>
<reference evidence="2" key="1">
    <citation type="journal article" date="2012" name="Environ. Microbiol.">
        <title>Genomic content of uncultured Bacteroidetes from contrasting oceanic provinces in the North Atlantic Ocean.</title>
        <authorList>
            <person name="Gomez-Pereira P.R."/>
            <person name="Schuler M."/>
            <person name="Fuchs B.M."/>
            <person name="Bennke C."/>
            <person name="Teeling H."/>
            <person name="Waldmann J."/>
            <person name="Richter M."/>
            <person name="Barbe V."/>
            <person name="Bataille E."/>
            <person name="Glockner F.O."/>
            <person name="Amann R."/>
        </authorList>
    </citation>
    <scope>NUCLEOTIDE SEQUENCE</scope>
</reference>
<dbReference type="Pfam" id="PF13519">
    <property type="entry name" value="VWA_2"/>
    <property type="match status" value="1"/>
</dbReference>
<evidence type="ECO:0000259" key="1">
    <source>
        <dbReference type="PROSITE" id="PS50234"/>
    </source>
</evidence>